<dbReference type="SUPFAM" id="SSF51735">
    <property type="entry name" value="NAD(P)-binding Rossmann-fold domains"/>
    <property type="match status" value="1"/>
</dbReference>
<comment type="caution">
    <text evidence="3">The sequence shown here is derived from an EMBL/GenBank/DDBJ whole genome shotgun (WGS) entry which is preliminary data.</text>
</comment>
<sequence>MEQKDMLRIVLVGCGAMSRAWLQTATELADVEVVGLVDIYEEAAHTRARELQLTQVMIGTDLGEILERTRPDIVFNCTIPEAHLQTSLQALEAGCHVLSEKPLAASLEASRTLVAAAQRVDRYFAVMQNRRYDANILRVHHVLASGELGALTTVNSDFYIGAHFGGFRDHMRHVLLLDMAIHTFDAARFLTRADPVSVYCHEWNPAGSWYDHDASAIAIFEMTGGLMYTYRGSWCAEGLATTWESDWRLIAQRGSITWNGGEDIRVQQVQETGGFLSTFCDVEPDLVERTEWTQGHSSAIRDFIACVREGRAPQTNGTDNIKSLAMVFAAIESAESGKRVAVSW</sequence>
<dbReference type="InterPro" id="IPR000683">
    <property type="entry name" value="Gfo/Idh/MocA-like_OxRdtase_N"/>
</dbReference>
<feature type="domain" description="GFO/IDH/MocA-like oxidoreductase" evidence="2">
    <location>
        <begin position="137"/>
        <end position="256"/>
    </location>
</feature>
<dbReference type="InterPro" id="IPR036291">
    <property type="entry name" value="NAD(P)-bd_dom_sf"/>
</dbReference>
<dbReference type="EMBL" id="BNJG01000006">
    <property type="protein sequence ID" value="GHO60635.1"/>
    <property type="molecule type" value="Genomic_DNA"/>
</dbReference>
<dbReference type="Proteomes" id="UP000654345">
    <property type="component" value="Unassembled WGS sequence"/>
</dbReference>
<dbReference type="Pfam" id="PF22725">
    <property type="entry name" value="GFO_IDH_MocA_C3"/>
    <property type="match status" value="1"/>
</dbReference>
<dbReference type="InterPro" id="IPR055170">
    <property type="entry name" value="GFO_IDH_MocA-like_dom"/>
</dbReference>
<evidence type="ECO:0000259" key="2">
    <source>
        <dbReference type="Pfam" id="PF22725"/>
    </source>
</evidence>
<dbReference type="Gene3D" id="3.30.360.10">
    <property type="entry name" value="Dihydrodipicolinate Reductase, domain 2"/>
    <property type="match status" value="1"/>
</dbReference>
<dbReference type="SUPFAM" id="SSF55347">
    <property type="entry name" value="Glyceraldehyde-3-phosphate dehydrogenase-like, C-terminal domain"/>
    <property type="match status" value="1"/>
</dbReference>
<dbReference type="InterPro" id="IPR051317">
    <property type="entry name" value="Gfo/Idh/MocA_oxidoreduct"/>
</dbReference>
<reference evidence="3 4" key="1">
    <citation type="journal article" date="2021" name="Int. J. Syst. Evol. Microbiol.">
        <title>Reticulibacter mediterranei gen. nov., sp. nov., within the new family Reticulibacteraceae fam. nov., and Ktedonospora formicarum gen. nov., sp. nov., Ktedonobacter robiniae sp. nov., Dictyobacter formicarum sp. nov. and Dictyobacter arantiisoli sp. nov., belonging to the class Ktedonobacteria.</title>
        <authorList>
            <person name="Yabe S."/>
            <person name="Zheng Y."/>
            <person name="Wang C.M."/>
            <person name="Sakai Y."/>
            <person name="Abe K."/>
            <person name="Yokota A."/>
            <person name="Donadio S."/>
            <person name="Cavaletti L."/>
            <person name="Monciardini P."/>
        </authorList>
    </citation>
    <scope>NUCLEOTIDE SEQUENCE [LARGE SCALE GENOMIC DNA]</scope>
    <source>
        <strain evidence="3 4">SOSP1-30</strain>
    </source>
</reference>
<dbReference type="PANTHER" id="PTHR43708">
    <property type="entry name" value="CONSERVED EXPRESSED OXIDOREDUCTASE (EUROFUNG)"/>
    <property type="match status" value="1"/>
</dbReference>
<evidence type="ECO:0000313" key="4">
    <source>
        <dbReference type="Proteomes" id="UP000654345"/>
    </source>
</evidence>
<evidence type="ECO:0000259" key="1">
    <source>
        <dbReference type="Pfam" id="PF01408"/>
    </source>
</evidence>
<accession>A0ABQ3V7N4</accession>
<name>A0ABQ3V7N4_9CHLR</name>
<organism evidence="3 4">
    <name type="scientific">Ktedonobacter robiniae</name>
    <dbReference type="NCBI Taxonomy" id="2778365"/>
    <lineage>
        <taxon>Bacteria</taxon>
        <taxon>Bacillati</taxon>
        <taxon>Chloroflexota</taxon>
        <taxon>Ktedonobacteria</taxon>
        <taxon>Ktedonobacterales</taxon>
        <taxon>Ktedonobacteraceae</taxon>
        <taxon>Ktedonobacter</taxon>
    </lineage>
</organism>
<dbReference type="Gene3D" id="3.40.50.720">
    <property type="entry name" value="NAD(P)-binding Rossmann-like Domain"/>
    <property type="match status" value="1"/>
</dbReference>
<gene>
    <name evidence="3" type="ORF">KSB_91100</name>
</gene>
<feature type="domain" description="Gfo/Idh/MocA-like oxidoreductase N-terminal" evidence="1">
    <location>
        <begin position="7"/>
        <end position="126"/>
    </location>
</feature>
<protein>
    <submittedName>
        <fullName evidence="3">Oxidoreductase</fullName>
    </submittedName>
</protein>
<keyword evidence="4" id="KW-1185">Reference proteome</keyword>
<proteinExistence type="predicted"/>
<evidence type="ECO:0000313" key="3">
    <source>
        <dbReference type="EMBL" id="GHO60635.1"/>
    </source>
</evidence>
<dbReference type="Pfam" id="PF01408">
    <property type="entry name" value="GFO_IDH_MocA"/>
    <property type="match status" value="1"/>
</dbReference>
<dbReference type="PANTHER" id="PTHR43708:SF8">
    <property type="entry name" value="OXIDOREDUCTASE"/>
    <property type="match status" value="1"/>
</dbReference>
<dbReference type="RefSeq" id="WP_201376709.1">
    <property type="nucleotide sequence ID" value="NZ_BNJG01000006.1"/>
</dbReference>